<keyword evidence="4" id="KW-0813">Transport</keyword>
<dbReference type="PANTHER" id="PTHR13027:SF7">
    <property type="entry name" value="VACUOLAR FUSION PROTEIN MON1 HOMOLOG"/>
    <property type="match status" value="1"/>
</dbReference>
<dbReference type="PRINTS" id="PR01546">
    <property type="entry name" value="YEAST73DUF"/>
</dbReference>
<dbReference type="InterPro" id="IPR004353">
    <property type="entry name" value="Mon1"/>
</dbReference>
<proteinExistence type="inferred from homology"/>
<reference evidence="10" key="1">
    <citation type="submission" date="2016-05" db="EMBL/GenBank/DDBJ databases">
        <title>Comparative genomics of biotechnologically important yeasts.</title>
        <authorList>
            <consortium name="DOE Joint Genome Institute"/>
            <person name="Riley R."/>
            <person name="Haridas S."/>
            <person name="Wolfe K.H."/>
            <person name="Lopes M.R."/>
            <person name="Hittinger C.T."/>
            <person name="Goker M."/>
            <person name="Salamov A."/>
            <person name="Wisecaver J."/>
            <person name="Long T.M."/>
            <person name="Aerts A.L."/>
            <person name="Barry K."/>
            <person name="Choi C."/>
            <person name="Clum A."/>
            <person name="Coughlan A.Y."/>
            <person name="Deshpande S."/>
            <person name="Douglass A.P."/>
            <person name="Hanson S.J."/>
            <person name="Klenk H.-P."/>
            <person name="Labutti K."/>
            <person name="Lapidus A."/>
            <person name="Lindquist E."/>
            <person name="Lipzen A."/>
            <person name="Meier-Kolthoff J.P."/>
            <person name="Ohm R.A."/>
            <person name="Otillar R.P."/>
            <person name="Pangilinan J."/>
            <person name="Peng Y."/>
            <person name="Rokas A."/>
            <person name="Rosa C.A."/>
            <person name="Scheuner C."/>
            <person name="Sibirny A.A."/>
            <person name="Slot J.C."/>
            <person name="Stielow J.B."/>
            <person name="Sun H."/>
            <person name="Kurtzman C.P."/>
            <person name="Blackwell M."/>
            <person name="Grigoriev I.V."/>
            <person name="Jeffries T.W."/>
        </authorList>
    </citation>
    <scope>NUCLEOTIDE SEQUENCE [LARGE SCALE GENOMIC DNA]</scope>
    <source>
        <strain evidence="10">NRRL Y-12698</strain>
    </source>
</reference>
<keyword evidence="10" id="KW-1185">Reference proteome</keyword>
<keyword evidence="4" id="KW-0472">Membrane</keyword>
<dbReference type="InterPro" id="IPR043972">
    <property type="entry name" value="FUZ/MON1/HPS1_longin_1"/>
</dbReference>
<dbReference type="GO" id="GO:0006623">
    <property type="term" value="P:protein targeting to vacuole"/>
    <property type="evidence" value="ECO:0007669"/>
    <property type="project" value="UniProtKB-UniRule"/>
</dbReference>
<dbReference type="RefSeq" id="XP_018983302.1">
    <property type="nucleotide sequence ID" value="XM_019132992.1"/>
</dbReference>
<keyword evidence="4" id="KW-0072">Autophagy</keyword>
<evidence type="ECO:0000259" key="6">
    <source>
        <dbReference type="Pfam" id="PF19036"/>
    </source>
</evidence>
<dbReference type="STRING" id="984486.A0A1E3QKJ3"/>
<name>A0A1E3QKJ3_9ASCO</name>
<dbReference type="GO" id="GO:0016192">
    <property type="term" value="P:vesicle-mediated transport"/>
    <property type="evidence" value="ECO:0007669"/>
    <property type="project" value="InterPro"/>
</dbReference>
<evidence type="ECO:0000259" key="7">
    <source>
        <dbReference type="Pfam" id="PF19037"/>
    </source>
</evidence>
<comment type="similarity">
    <text evidence="2 4">Belongs to the MON1/SAND family.</text>
</comment>
<dbReference type="GeneID" id="30150845"/>
<dbReference type="GO" id="GO:0000329">
    <property type="term" value="C:fungal-type vacuole membrane"/>
    <property type="evidence" value="ECO:0007669"/>
    <property type="project" value="TreeGrafter"/>
</dbReference>
<dbReference type="Pfam" id="PF19036">
    <property type="entry name" value="Fuz_longin_1"/>
    <property type="match status" value="1"/>
</dbReference>
<dbReference type="OrthoDB" id="272411at2759"/>
<keyword evidence="4" id="KW-0926">Vacuole</keyword>
<sequence>MIRFIDNDPDAGSTNFLRPAAGGPTTAVSLENIHETSHETPLGSGASSPELTVYDDDDSEDAAFMLSHLVSDGYQSVLQGESSDFSNFSFALGAEPAPDVDFASQAKQFFILSSAGKPIFSYHGTDETVTSYMGVIQTLVAFFQDDKDNDNGDNLRTITTSNRTKFSVLNQSPLLFMAVSSQNEPDGVLSRQLAFLHNFLLSIFSRSFIARSFTRANFNLQNHLSSNDVRALIEICDGFAHRTMTNLNFLTSSLEYFYLKKAVRARIDDVFLSLRALKLGDETDSNNLLYGLLVAPHGKLISILRPRNRSLHTIDLQILFRAVFSLARDGLGDSQEEFWVPICLPKFNANGFLYAYVRFVDSVALILLSATKGAFYEMKQYANSFVAKLELPKIMGSLAQSLQLARNGITAAFVHNTNILHFVYISKKHLQHINSRLPDDEVIRNNVARFYHVLKDFLDTQDSSQTEKGDETRIVFRKWRTGERYLVGFGLANASFEIYALVPHSFGNGNVRKDLIFHNIMGIVRWCARNEERLFVVGGAVF</sequence>
<feature type="domain" description="FUZ/MON1/HPS1 second Longin" evidence="7">
    <location>
        <begin position="287"/>
        <end position="386"/>
    </location>
</feature>
<evidence type="ECO:0000313" key="10">
    <source>
        <dbReference type="Proteomes" id="UP000094336"/>
    </source>
</evidence>
<feature type="domain" description="FUZ/MON1/HPS1 third Longin" evidence="8">
    <location>
        <begin position="418"/>
        <end position="531"/>
    </location>
</feature>
<dbReference type="GO" id="GO:0035658">
    <property type="term" value="C:Mon1-Ccz1 complex"/>
    <property type="evidence" value="ECO:0007669"/>
    <property type="project" value="TreeGrafter"/>
</dbReference>
<evidence type="ECO:0000256" key="5">
    <source>
        <dbReference type="SAM" id="MobiDB-lite"/>
    </source>
</evidence>
<dbReference type="Pfam" id="PF19038">
    <property type="entry name" value="Fuz_longin_3"/>
    <property type="match status" value="1"/>
</dbReference>
<comment type="subcellular location">
    <subcellularLocation>
        <location evidence="4">Endosome</location>
        <location evidence="4">Multivesicular body membrane</location>
        <topology evidence="4">Peripheral membrane protein</topology>
    </subcellularLocation>
    <subcellularLocation>
        <location evidence="1 4">Prevacuolar compartment membrane</location>
        <topology evidence="1 4">Peripheral membrane protein</topology>
    </subcellularLocation>
    <subcellularLocation>
        <location evidence="4">Vacuole membrane</location>
        <topology evidence="4">Peripheral membrane protein</topology>
    </subcellularLocation>
</comment>
<dbReference type="Pfam" id="PF19037">
    <property type="entry name" value="Fuz_longin_2"/>
    <property type="match status" value="1"/>
</dbReference>
<dbReference type="EMBL" id="KV454437">
    <property type="protein sequence ID" value="ODQ77974.1"/>
    <property type="molecule type" value="Genomic_DNA"/>
</dbReference>
<dbReference type="GO" id="GO:0006914">
    <property type="term" value="P:autophagy"/>
    <property type="evidence" value="ECO:0007669"/>
    <property type="project" value="UniProtKB-UniRule"/>
</dbReference>
<dbReference type="GO" id="GO:0032585">
    <property type="term" value="C:multivesicular body membrane"/>
    <property type="evidence" value="ECO:0007669"/>
    <property type="project" value="UniProtKB-SubCell"/>
</dbReference>
<organism evidence="9 10">
    <name type="scientific">Babjeviella inositovora NRRL Y-12698</name>
    <dbReference type="NCBI Taxonomy" id="984486"/>
    <lineage>
        <taxon>Eukaryota</taxon>
        <taxon>Fungi</taxon>
        <taxon>Dikarya</taxon>
        <taxon>Ascomycota</taxon>
        <taxon>Saccharomycotina</taxon>
        <taxon>Pichiomycetes</taxon>
        <taxon>Serinales incertae sedis</taxon>
        <taxon>Babjeviella</taxon>
    </lineage>
</organism>
<accession>A0A1E3QKJ3</accession>
<dbReference type="InterPro" id="IPR043970">
    <property type="entry name" value="FUZ/MON1/HPS1_longin_3"/>
</dbReference>
<feature type="domain" description="FUZ/MON1/HPS1 first Longin" evidence="6">
    <location>
        <begin position="107"/>
        <end position="227"/>
    </location>
</feature>
<dbReference type="InterPro" id="IPR043971">
    <property type="entry name" value="FUZ/MON1/HPS1_longin_2"/>
</dbReference>
<keyword evidence="4" id="KW-0967">Endosome</keyword>
<evidence type="ECO:0000256" key="1">
    <source>
        <dbReference type="ARBA" id="ARBA00004380"/>
    </source>
</evidence>
<dbReference type="PANTHER" id="PTHR13027">
    <property type="entry name" value="SAND PROTEIN-RELATED"/>
    <property type="match status" value="1"/>
</dbReference>
<protein>
    <recommendedName>
        <fullName evidence="3 4">Vacuolar fusion protein MON1</fullName>
    </recommendedName>
</protein>
<evidence type="ECO:0000256" key="3">
    <source>
        <dbReference type="ARBA" id="ARBA00018132"/>
    </source>
</evidence>
<evidence type="ECO:0000256" key="4">
    <source>
        <dbReference type="RuleBase" id="RU367048"/>
    </source>
</evidence>
<evidence type="ECO:0000256" key="2">
    <source>
        <dbReference type="ARBA" id="ARBA00008968"/>
    </source>
</evidence>
<evidence type="ECO:0000313" key="9">
    <source>
        <dbReference type="EMBL" id="ODQ77974.1"/>
    </source>
</evidence>
<dbReference type="Proteomes" id="UP000094336">
    <property type="component" value="Unassembled WGS sequence"/>
</dbReference>
<gene>
    <name evidence="9" type="ORF">BABINDRAFT_9587</name>
</gene>
<comment type="function">
    <text evidence="4">Required for multiple vacuole delivery pathways including the cytoplasm to vacuole transport (Cvt), autophagy, pexophagy and endocytosis.</text>
</comment>
<keyword evidence="4" id="KW-0653">Protein transport</keyword>
<evidence type="ECO:0000259" key="8">
    <source>
        <dbReference type="Pfam" id="PF19038"/>
    </source>
</evidence>
<dbReference type="AlphaFoldDB" id="A0A1E3QKJ3"/>
<feature type="region of interest" description="Disordered" evidence="5">
    <location>
        <begin position="1"/>
        <end position="21"/>
    </location>
</feature>